<name>A0AAW7B6M3_9HYPH</name>
<evidence type="ECO:0000313" key="2">
    <source>
        <dbReference type="Proteomes" id="UP001171122"/>
    </source>
</evidence>
<evidence type="ECO:0000313" key="1">
    <source>
        <dbReference type="EMBL" id="MDL2333495.1"/>
    </source>
</evidence>
<dbReference type="EMBL" id="JARQXC010000015">
    <property type="protein sequence ID" value="MDL2333495.1"/>
    <property type="molecule type" value="Genomic_DNA"/>
</dbReference>
<protein>
    <recommendedName>
        <fullName evidence="3">Site-specific integrase</fullName>
    </recommendedName>
</protein>
<accession>A0AAW7B6M3</accession>
<dbReference type="AlphaFoldDB" id="A0AAW7B6M3"/>
<organism evidence="1 2">
    <name type="scientific">Brucella inopinata</name>
    <dbReference type="NCBI Taxonomy" id="1218315"/>
    <lineage>
        <taxon>Bacteria</taxon>
        <taxon>Pseudomonadati</taxon>
        <taxon>Pseudomonadota</taxon>
        <taxon>Alphaproteobacteria</taxon>
        <taxon>Hyphomicrobiales</taxon>
        <taxon>Brucellaceae</taxon>
        <taxon>Brucella/Ochrobactrum group</taxon>
        <taxon>Brucella</taxon>
    </lineage>
</organism>
<comment type="caution">
    <text evidence="1">The sequence shown here is derived from an EMBL/GenBank/DDBJ whole genome shotgun (WGS) entry which is preliminary data.</text>
</comment>
<sequence>MATICKRNGKYQVQVRREGSQSISKTFLKLDDAKIWARLMEVEADQVGMPVDPKILAKTTVRTILERYRDEFIEPDEDG</sequence>
<dbReference type="Proteomes" id="UP001171122">
    <property type="component" value="Unassembled WGS sequence"/>
</dbReference>
<evidence type="ECO:0008006" key="3">
    <source>
        <dbReference type="Google" id="ProtNLM"/>
    </source>
</evidence>
<gene>
    <name evidence="1" type="ORF">P8A28_11230</name>
</gene>
<keyword evidence="2" id="KW-1185">Reference proteome</keyword>
<proteinExistence type="predicted"/>
<reference evidence="1" key="1">
    <citation type="journal article" date="2023" name="Front. Microbiol.">
        <title>Isolation of Brucella inopinata from a White's tree frog (Litoria caerulea): pose exotic frogs a potential risk to human health?</title>
        <authorList>
            <person name="Scholz H.C."/>
            <person name="Heckers K.O."/>
            <person name="Appelt S."/>
            <person name="Geier-Doemling D."/>
            <person name="Schlegel P."/>
            <person name="Wattam A.R."/>
        </authorList>
    </citation>
    <scope>NUCLEOTIDE SEQUENCE</scope>
    <source>
        <strain evidence="1">FO700662</strain>
    </source>
</reference>
<dbReference type="RefSeq" id="WP_025200207.1">
    <property type="nucleotide sequence ID" value="NZ_JARQXC010000015.1"/>
</dbReference>